<comment type="pathway">
    <text evidence="9">Protein modification; lipoprotein biosynthesis (signal peptide cleavage).</text>
</comment>
<dbReference type="PRINTS" id="PR00781">
    <property type="entry name" value="LIPOSIGPTASE"/>
</dbReference>
<dbReference type="NCBIfam" id="TIGR00077">
    <property type="entry name" value="lspA"/>
    <property type="match status" value="1"/>
</dbReference>
<dbReference type="HAMAP" id="MF_00161">
    <property type="entry name" value="LspA"/>
    <property type="match status" value="1"/>
</dbReference>
<keyword evidence="4 9" id="KW-0812">Transmembrane</keyword>
<evidence type="ECO:0000256" key="6">
    <source>
        <dbReference type="ARBA" id="ARBA00022801"/>
    </source>
</evidence>
<feature type="region of interest" description="Disordered" evidence="12">
    <location>
        <begin position="130"/>
        <end position="170"/>
    </location>
</feature>
<dbReference type="PANTHER" id="PTHR33695:SF1">
    <property type="entry name" value="LIPOPROTEIN SIGNAL PEPTIDASE"/>
    <property type="match status" value="1"/>
</dbReference>
<proteinExistence type="inferred from homology"/>
<reference evidence="13 14" key="1">
    <citation type="submission" date="2020-03" db="EMBL/GenBank/DDBJ databases">
        <title>Roseomonas selenitidurans sp. nov. isolated from soil.</title>
        <authorList>
            <person name="Liu H."/>
        </authorList>
    </citation>
    <scope>NUCLEOTIDE SEQUENCE [LARGE SCALE GENOMIC DNA]</scope>
    <source>
        <strain evidence="13 14">JCM 15073</strain>
    </source>
</reference>
<evidence type="ECO:0000256" key="11">
    <source>
        <dbReference type="RuleBase" id="RU004181"/>
    </source>
</evidence>
<gene>
    <name evidence="9 13" type="primary">lspA</name>
    <name evidence="13" type="ORF">HB662_27175</name>
</gene>
<evidence type="ECO:0000256" key="3">
    <source>
        <dbReference type="ARBA" id="ARBA00022670"/>
    </source>
</evidence>
<dbReference type="PANTHER" id="PTHR33695">
    <property type="entry name" value="LIPOPROTEIN SIGNAL PEPTIDASE"/>
    <property type="match status" value="1"/>
</dbReference>
<evidence type="ECO:0000256" key="7">
    <source>
        <dbReference type="ARBA" id="ARBA00022989"/>
    </source>
</evidence>
<feature type="compositionally biased region" description="Basic residues" evidence="12">
    <location>
        <begin position="141"/>
        <end position="165"/>
    </location>
</feature>
<dbReference type="InterPro" id="IPR001872">
    <property type="entry name" value="Peptidase_A8"/>
</dbReference>
<keyword evidence="14" id="KW-1185">Reference proteome</keyword>
<organism evidence="13 14">
    <name type="scientific">Falsiroseomonas frigidaquae</name>
    <dbReference type="NCBI Taxonomy" id="487318"/>
    <lineage>
        <taxon>Bacteria</taxon>
        <taxon>Pseudomonadati</taxon>
        <taxon>Pseudomonadota</taxon>
        <taxon>Alphaproteobacteria</taxon>
        <taxon>Acetobacterales</taxon>
        <taxon>Roseomonadaceae</taxon>
        <taxon>Falsiroseomonas</taxon>
    </lineage>
</organism>
<accession>A0ABX1F7W8</accession>
<evidence type="ECO:0000256" key="8">
    <source>
        <dbReference type="ARBA" id="ARBA00023136"/>
    </source>
</evidence>
<name>A0ABX1F7W8_9PROT</name>
<keyword evidence="7 9" id="KW-1133">Transmembrane helix</keyword>
<protein>
    <recommendedName>
        <fullName evidence="9">Lipoprotein signal peptidase</fullName>
        <ecNumber evidence="9">3.4.23.36</ecNumber>
    </recommendedName>
    <alternativeName>
        <fullName evidence="9">Prolipoprotein signal peptidase</fullName>
    </alternativeName>
    <alternativeName>
        <fullName evidence="9">Signal peptidase II</fullName>
        <shortName evidence="9">SPase II</shortName>
    </alternativeName>
</protein>
<feature type="active site" evidence="9">
    <location>
        <position position="110"/>
    </location>
</feature>
<keyword evidence="8 9" id="KW-0472">Membrane</keyword>
<dbReference type="EC" id="3.4.23.36" evidence="9"/>
<comment type="similarity">
    <text evidence="1 9 11">Belongs to the peptidase A8 family.</text>
</comment>
<dbReference type="PROSITE" id="PS00855">
    <property type="entry name" value="SPASE_II"/>
    <property type="match status" value="1"/>
</dbReference>
<evidence type="ECO:0000313" key="14">
    <source>
        <dbReference type="Proteomes" id="UP000765160"/>
    </source>
</evidence>
<evidence type="ECO:0000256" key="10">
    <source>
        <dbReference type="RuleBase" id="RU000594"/>
    </source>
</evidence>
<dbReference type="Pfam" id="PF01252">
    <property type="entry name" value="Peptidase_A8"/>
    <property type="match status" value="1"/>
</dbReference>
<keyword evidence="5 9" id="KW-0064">Aspartyl protease</keyword>
<keyword evidence="6 9" id="KW-0378">Hydrolase</keyword>
<feature type="transmembrane region" description="Helical" evidence="9">
    <location>
        <begin position="57"/>
        <end position="77"/>
    </location>
</feature>
<dbReference type="GO" id="GO:0004190">
    <property type="term" value="F:aspartic-type endopeptidase activity"/>
    <property type="evidence" value="ECO:0007669"/>
    <property type="project" value="UniProtKB-EC"/>
</dbReference>
<dbReference type="EMBL" id="JAAVTX010000010">
    <property type="protein sequence ID" value="NKE48483.1"/>
    <property type="molecule type" value="Genomic_DNA"/>
</dbReference>
<comment type="catalytic activity">
    <reaction evidence="9 10">
        <text>Release of signal peptides from bacterial membrane prolipoproteins. Hydrolyzes -Xaa-Yaa-Zaa-|-(S,diacylglyceryl)Cys-, in which Xaa is hydrophobic (preferably Leu), and Yaa (Ala or Ser) and Zaa (Gly or Ala) have small, neutral side chains.</text>
        <dbReference type="EC" id="3.4.23.36"/>
    </reaction>
</comment>
<comment type="subcellular location">
    <subcellularLocation>
        <location evidence="9">Cell membrane</location>
        <topology evidence="9">Multi-pass membrane protein</topology>
    </subcellularLocation>
</comment>
<comment type="caution">
    <text evidence="9">Lacks conserved residue(s) required for the propagation of feature annotation.</text>
</comment>
<evidence type="ECO:0000256" key="9">
    <source>
        <dbReference type="HAMAP-Rule" id="MF_00161"/>
    </source>
</evidence>
<keyword evidence="3 9" id="KW-0645">Protease</keyword>
<evidence type="ECO:0000256" key="2">
    <source>
        <dbReference type="ARBA" id="ARBA00022475"/>
    </source>
</evidence>
<evidence type="ECO:0000256" key="12">
    <source>
        <dbReference type="SAM" id="MobiDB-lite"/>
    </source>
</evidence>
<evidence type="ECO:0000313" key="13">
    <source>
        <dbReference type="EMBL" id="NKE48483.1"/>
    </source>
</evidence>
<evidence type="ECO:0000256" key="4">
    <source>
        <dbReference type="ARBA" id="ARBA00022692"/>
    </source>
</evidence>
<comment type="caution">
    <text evidence="13">The sequence shown here is derived from an EMBL/GenBank/DDBJ whole genome shotgun (WGS) entry which is preliminary data.</text>
</comment>
<evidence type="ECO:0000256" key="5">
    <source>
        <dbReference type="ARBA" id="ARBA00022750"/>
    </source>
</evidence>
<dbReference type="Proteomes" id="UP000765160">
    <property type="component" value="Unassembled WGS sequence"/>
</dbReference>
<evidence type="ECO:0000256" key="1">
    <source>
        <dbReference type="ARBA" id="ARBA00006139"/>
    </source>
</evidence>
<keyword evidence="2 9" id="KW-1003">Cell membrane</keyword>
<sequence>MAALAAGAVDQATKVWALSALWPPYSGGITVLPVLNLRLGFNTGVTFGMFADSAAGAAWVLVLVTLAITAFLLHWLWRTTSRVEALALGLIIGGALGNAVDRLRIGAVVDFLDAHYAGWHWRRDRPRRPVGGGRVGLRPDRARRRHQGQARHHHRHRHGHGRRPAGGHPRAVARTLAAGDGWRVPLSGPARPPAGAPGRGCLRAWLTGTAYVCGHGAFA</sequence>
<comment type="function">
    <text evidence="9 10">This protein specifically catalyzes the removal of signal peptides from prolipoproteins.</text>
</comment>